<dbReference type="Proteomes" id="UP001528823">
    <property type="component" value="Unassembled WGS sequence"/>
</dbReference>
<dbReference type="SUPFAM" id="SSF53850">
    <property type="entry name" value="Periplasmic binding protein-like II"/>
    <property type="match status" value="1"/>
</dbReference>
<keyword evidence="4" id="KW-1185">Reference proteome</keyword>
<organism evidence="3 4">
    <name type="scientific">Spartinivicinus poritis</name>
    <dbReference type="NCBI Taxonomy" id="2994640"/>
    <lineage>
        <taxon>Bacteria</taxon>
        <taxon>Pseudomonadati</taxon>
        <taxon>Pseudomonadota</taxon>
        <taxon>Gammaproteobacteria</taxon>
        <taxon>Oceanospirillales</taxon>
        <taxon>Zooshikellaceae</taxon>
        <taxon>Spartinivicinus</taxon>
    </lineage>
</organism>
<evidence type="ECO:0000313" key="4">
    <source>
        <dbReference type="Proteomes" id="UP001528823"/>
    </source>
</evidence>
<dbReference type="Gene3D" id="3.40.190.10">
    <property type="entry name" value="Periplasmic binding protein-like II"/>
    <property type="match status" value="2"/>
</dbReference>
<gene>
    <name evidence="3" type="ORF">ORQ98_27950</name>
</gene>
<proteinExistence type="predicted"/>
<keyword evidence="1" id="KW-0732">Signal</keyword>
<reference evidence="3 4" key="1">
    <citation type="submission" date="2022-11" db="EMBL/GenBank/DDBJ databases">
        <title>Spartinivicinus poritis sp. nov., isolated from scleractinian coral Porites lutea.</title>
        <authorList>
            <person name="Zhang G."/>
            <person name="Cai L."/>
            <person name="Wei Q."/>
        </authorList>
    </citation>
    <scope>NUCLEOTIDE SEQUENCE [LARGE SCALE GENOMIC DNA]</scope>
    <source>
        <strain evidence="3 4">A2-2</strain>
    </source>
</reference>
<dbReference type="EMBL" id="JAPMOU010000087">
    <property type="protein sequence ID" value="MDE1465804.1"/>
    <property type="molecule type" value="Genomic_DNA"/>
</dbReference>
<evidence type="ECO:0000313" key="3">
    <source>
        <dbReference type="EMBL" id="MDE1465804.1"/>
    </source>
</evidence>
<dbReference type="InterPro" id="IPR001638">
    <property type="entry name" value="Solute-binding_3/MltF_N"/>
</dbReference>
<evidence type="ECO:0000256" key="1">
    <source>
        <dbReference type="SAM" id="SignalP"/>
    </source>
</evidence>
<feature type="signal peptide" evidence="1">
    <location>
        <begin position="1"/>
        <end position="20"/>
    </location>
</feature>
<dbReference type="PANTHER" id="PTHR38834">
    <property type="entry name" value="PERIPLASMIC SUBSTRATE BINDING PROTEIN FAMILY 3"/>
    <property type="match status" value="1"/>
</dbReference>
<protein>
    <submittedName>
        <fullName evidence="3">Transporter substrate-binding domain-containing protein</fullName>
    </submittedName>
</protein>
<dbReference type="Pfam" id="PF00497">
    <property type="entry name" value="SBP_bac_3"/>
    <property type="match status" value="1"/>
</dbReference>
<dbReference type="RefSeq" id="WP_274692107.1">
    <property type="nucleotide sequence ID" value="NZ_JAPMOU010000087.1"/>
</dbReference>
<sequence>MKLIKTLFFVIVTFASSLHAGKLMINTEEYAPLSFTDKNGKIKGIATEQVELILKRANIDYDMKVYPWARAYKNAETEANHCVFTTSNTPQRANLFKWVEPLSLNKSILVKVKGSSLSVTTLEEAKQYKIGIQNQDVGGDFLKKAGFPKLSAAGDVNKSLKKLKSKRVDMVAMAESRYHAMVDGGESIEKVIDIFALKMGLACNKLVSDETIASLQKELDKIISDGTQQKITNSYK</sequence>
<accession>A0ABT5UHC5</accession>
<evidence type="ECO:0000259" key="2">
    <source>
        <dbReference type="Pfam" id="PF00497"/>
    </source>
</evidence>
<feature type="chain" id="PRO_5045447837" evidence="1">
    <location>
        <begin position="21"/>
        <end position="236"/>
    </location>
</feature>
<feature type="domain" description="Solute-binding protein family 3/N-terminal" evidence="2">
    <location>
        <begin position="28"/>
        <end position="235"/>
    </location>
</feature>
<name>A0ABT5UHC5_9GAMM</name>
<comment type="caution">
    <text evidence="3">The sequence shown here is derived from an EMBL/GenBank/DDBJ whole genome shotgun (WGS) entry which is preliminary data.</text>
</comment>
<dbReference type="PANTHER" id="PTHR38834:SF3">
    <property type="entry name" value="SOLUTE-BINDING PROTEIN FAMILY 3_N-TERMINAL DOMAIN-CONTAINING PROTEIN"/>
    <property type="match status" value="1"/>
</dbReference>